<reference evidence="1" key="1">
    <citation type="journal article" date="2014" name="Int. J. Syst. Evol. Microbiol.">
        <title>Complete genome sequence of Corynebacterium casei LMG S-19264T (=DSM 44701T), isolated from a smear-ripened cheese.</title>
        <authorList>
            <consortium name="US DOE Joint Genome Institute (JGI-PGF)"/>
            <person name="Walter F."/>
            <person name="Albersmeier A."/>
            <person name="Kalinowski J."/>
            <person name="Ruckert C."/>
        </authorList>
    </citation>
    <scope>NUCLEOTIDE SEQUENCE</scope>
    <source>
        <strain evidence="1">CGMCC 1.12987</strain>
    </source>
</reference>
<name>A0A917G1S3_9BACL</name>
<proteinExistence type="predicted"/>
<keyword evidence="2" id="KW-1185">Reference proteome</keyword>
<evidence type="ECO:0000313" key="1">
    <source>
        <dbReference type="EMBL" id="GGG18691.1"/>
    </source>
</evidence>
<evidence type="ECO:0000313" key="2">
    <source>
        <dbReference type="Proteomes" id="UP000644756"/>
    </source>
</evidence>
<dbReference type="EMBL" id="BMGR01000014">
    <property type="protein sequence ID" value="GGG18691.1"/>
    <property type="molecule type" value="Genomic_DNA"/>
</dbReference>
<dbReference type="Proteomes" id="UP000644756">
    <property type="component" value="Unassembled WGS sequence"/>
</dbReference>
<reference evidence="1" key="2">
    <citation type="submission" date="2020-09" db="EMBL/GenBank/DDBJ databases">
        <authorList>
            <person name="Sun Q."/>
            <person name="Zhou Y."/>
        </authorList>
    </citation>
    <scope>NUCLEOTIDE SEQUENCE</scope>
    <source>
        <strain evidence="1">CGMCC 1.12987</strain>
    </source>
</reference>
<comment type="caution">
    <text evidence="1">The sequence shown here is derived from an EMBL/GenBank/DDBJ whole genome shotgun (WGS) entry which is preliminary data.</text>
</comment>
<accession>A0A917G1S3</accession>
<sequence>MRYITSGKVEYNKIEVSILRHLYKLRFLNTEQMLMVTYPELVTDSYPDNPKNPAWRKEYVSKYSRVRKEIARLEEFGYIRSHPYRLTPGKKRTVFYSLHNEMFDDVKLFLKIDSDKVGNGWDDDYGDLSTDFYEFPKKINHHYDMVNFFIKLMFSVSLFSFKNEIDYMDNIYSARLYSIDQNQSTKLKPDGEFKVYVFMQEQRKLLFHSWLEVDRKTETTEDLINKFENYESYLSSAAAKQGTPPFIMVYVSAGDNIRRRWGTILNAYLARSRKEGPFLNMFVVNGDSLFSTLTSYTESKVMFDSLSKSVTTLATRDQGFLGSVHFDKSPLQGELREVLGWNPHFVVTENDPKRVQLYLFHKMSSYESQGISRVLDFMRKWSLMPQEITNGVKEIVPVFYFGEGLPIGIPTNLDQCSEEERAALSRTIWFGSKDEKWFDRSLKPISSSINPLTYALH</sequence>
<gene>
    <name evidence="1" type="ORF">GCM10010916_39350</name>
</gene>
<organism evidence="1 2">
    <name type="scientific">Paenibacillus abyssi</name>
    <dbReference type="NCBI Taxonomy" id="1340531"/>
    <lineage>
        <taxon>Bacteria</taxon>
        <taxon>Bacillati</taxon>
        <taxon>Bacillota</taxon>
        <taxon>Bacilli</taxon>
        <taxon>Bacillales</taxon>
        <taxon>Paenibacillaceae</taxon>
        <taxon>Paenibacillus</taxon>
    </lineage>
</organism>
<dbReference type="RefSeq" id="WP_188532775.1">
    <property type="nucleotide sequence ID" value="NZ_BMGR01000014.1"/>
</dbReference>
<dbReference type="AlphaFoldDB" id="A0A917G1S3"/>
<protein>
    <submittedName>
        <fullName evidence="1">Uncharacterized protein</fullName>
    </submittedName>
</protein>